<feature type="compositionally biased region" description="Gly residues" evidence="4">
    <location>
        <begin position="2261"/>
        <end position="2280"/>
    </location>
</feature>
<dbReference type="PANTHER" id="PTHR19981:SF1">
    <property type="entry name" value="RHEA, ISOFORM B"/>
    <property type="match status" value="1"/>
</dbReference>
<dbReference type="InterPro" id="IPR035963">
    <property type="entry name" value="FERM_2"/>
</dbReference>
<dbReference type="FunFam" id="1.20.120.230:FF:000002">
    <property type="entry name" value="Talin 2"/>
    <property type="match status" value="1"/>
</dbReference>
<dbReference type="CDD" id="cd12150">
    <property type="entry name" value="talin-RS"/>
    <property type="match status" value="1"/>
</dbReference>
<dbReference type="GO" id="GO:0001726">
    <property type="term" value="C:ruffle"/>
    <property type="evidence" value="ECO:0007669"/>
    <property type="project" value="InterPro"/>
</dbReference>
<dbReference type="GO" id="GO:0005925">
    <property type="term" value="C:focal adhesion"/>
    <property type="evidence" value="ECO:0007669"/>
    <property type="project" value="InterPro"/>
</dbReference>
<dbReference type="InterPro" id="IPR035964">
    <property type="entry name" value="I/LWEQ_dom_sf"/>
</dbReference>
<dbReference type="InterPro" id="IPR036476">
    <property type="entry name" value="Talin_cent_sf"/>
</dbReference>
<evidence type="ECO:0000313" key="6">
    <source>
        <dbReference type="EMBL" id="LAC24356.1"/>
    </source>
</evidence>
<dbReference type="GO" id="GO:0048731">
    <property type="term" value="P:system development"/>
    <property type="evidence" value="ECO:0007669"/>
    <property type="project" value="UniProtKB-ARBA"/>
</dbReference>
<dbReference type="Pfam" id="PF08913">
    <property type="entry name" value="VBS"/>
    <property type="match status" value="1"/>
</dbReference>
<dbReference type="GO" id="GO:0051015">
    <property type="term" value="F:actin filament binding"/>
    <property type="evidence" value="ECO:0007669"/>
    <property type="project" value="InterPro"/>
</dbReference>
<evidence type="ECO:0000256" key="1">
    <source>
        <dbReference type="ARBA" id="ARBA00004245"/>
    </source>
</evidence>
<dbReference type="SMART" id="SM01244">
    <property type="entry name" value="IRS"/>
    <property type="match status" value="1"/>
</dbReference>
<dbReference type="InterPro" id="IPR054060">
    <property type="entry name" value="TLN1-like_RS"/>
</dbReference>
<dbReference type="GO" id="GO:0005886">
    <property type="term" value="C:plasma membrane"/>
    <property type="evidence" value="ECO:0007669"/>
    <property type="project" value="TreeGrafter"/>
</dbReference>
<protein>
    <submittedName>
        <fullName evidence="6">Talin-2-like isoform X3</fullName>
    </submittedName>
</protein>
<dbReference type="Pfam" id="PF25177">
    <property type="entry name" value="Talin_VBS2"/>
    <property type="match status" value="1"/>
</dbReference>
<dbReference type="InterPro" id="IPR037438">
    <property type="entry name" value="Talin1/2-RS"/>
</dbReference>
<dbReference type="SUPFAM" id="SSF47031">
    <property type="entry name" value="Second domain of FERM"/>
    <property type="match status" value="1"/>
</dbReference>
<dbReference type="PROSITE" id="PS00661">
    <property type="entry name" value="FERM_2"/>
    <property type="match status" value="1"/>
</dbReference>
<dbReference type="FunFam" id="1.20.80.10:FF:000007">
    <property type="entry name" value="Talin 2"/>
    <property type="match status" value="1"/>
</dbReference>
<dbReference type="Gene3D" id="1.20.120.230">
    <property type="entry name" value="Alpha-catenin/vinculin-like"/>
    <property type="match status" value="5"/>
</dbReference>
<evidence type="ECO:0000256" key="4">
    <source>
        <dbReference type="SAM" id="MobiDB-lite"/>
    </source>
</evidence>
<evidence type="ECO:0000256" key="3">
    <source>
        <dbReference type="ARBA" id="ARBA00023212"/>
    </source>
</evidence>
<dbReference type="Pfam" id="PF02174">
    <property type="entry name" value="IRS"/>
    <property type="match status" value="1"/>
</dbReference>
<dbReference type="Gene3D" id="2.30.29.30">
    <property type="entry name" value="Pleckstrin-homology domain (PH domain)/Phosphotyrosine-binding domain (PTB)"/>
    <property type="match status" value="1"/>
</dbReference>
<dbReference type="InterPro" id="IPR000299">
    <property type="entry name" value="FERM_domain"/>
</dbReference>
<dbReference type="GO" id="GO:0005856">
    <property type="term" value="C:cytoskeleton"/>
    <property type="evidence" value="ECO:0007669"/>
    <property type="project" value="UniProtKB-SubCell"/>
</dbReference>
<dbReference type="GO" id="GO:0005737">
    <property type="term" value="C:cytoplasm"/>
    <property type="evidence" value="ECO:0007669"/>
    <property type="project" value="TreeGrafter"/>
</dbReference>
<dbReference type="InterPro" id="IPR002404">
    <property type="entry name" value="IRS_PTB"/>
</dbReference>
<dbReference type="Pfam" id="PF09141">
    <property type="entry name" value="Talin_middle"/>
    <property type="match status" value="1"/>
</dbReference>
<dbReference type="InterPro" id="IPR019747">
    <property type="entry name" value="FERM_CS"/>
</dbReference>
<dbReference type="InterPro" id="IPR019748">
    <property type="entry name" value="FERM_central"/>
</dbReference>
<sequence length="2341" mass="249487">MSLSLKINIVEQNVTKVIQFDKNTTIFDACRMIREKTTDANLGLAKDYGLFLPGEENSGLWMELGRPLSHYTLKEQDVLEYSRKMRQLRVRMLDGTVKTLMVDDSQPVSQLMINICTKIGIMNHEEYSLVNESEQEEVENKPNFGTLTLKRKIKEAPDKERDIWMENRKKKLKTDDDINWVDHSKTLREQGIGEFETVLLKRKYFFSDQNIDSSDPVQLNLLYVQCRDAIVDGTHPVTLDHACRFAGIQCQIQFGDYSEAKHRQGFLDLKELLPQGYTKNKNVEKKVFLFHKDYAAKNELEAKVCYVGLARSLKTYGVTFFLVKEKMKGKNKLTPRLLGVTKESVLRLDEKSKEIMKTWPLTTVRRWAASPNTFTLDFGDYSDAYYSVQTTEGEPISQLIAGYIDIILKKRSAVDHIGIQGDDGSAMLEDNVAPTKATIIQHQDSGHLHAEQDSLSKPGIMIPGVNGPQSYQKGSIPHVQMGAFVGQVNMAHQLPSTQHPRISNVPLSKPQRALISTIESGQEIIISCTDQLDTKAQLPELGNDPASVRWKQVTLDSNKQTVTSQIAAMNAATAEVVTLTSSVNNEVDHIAVGAAVHTITSNLPEMTKGVRMIAALLETDSESSSILIATRNLCSCFSDLLSAAEPEKVSGPRANLLGAASKVGEASSAVLSTIDSGHHHQTQDLLLGLAKAVANTTAALILRAKAVAARCPDEHRQNRVITAATACALATSQLVACAKVVAPTLDNPACKDQVTNACREVGRAVQELVAACQDATDDLDLQNGLVSASADVDHTLDELLNHVRTAGHAAVSTHDMALDTILTSSDKLMASHGNAAEMVRQAKILATATSTLIQSIKFEAESSSDSSQQTRLLAAARQLAEATSRLVEAAKSCASGPNDVRRQEMLVEAAEGVRRATNTAASNALKKKIIKRLEAAGKHAAAAATQCMAASQGAGPHNTSMAAQEALIADCRYTADMIPRLVEAVKGTIANSDDVHSQQALLSACNAFLTPANKMAGSVKAALPTVTDPATNLQLTNCNRQYVTVLSELRSALGKAEEACGSGELQAAMQTCTELDQQLQVLQQRPANQPLPGETLQKSMQDVTNLSRTVGAGLAQLLTAATQGSQQDSGTAARDTANSLQQLTSAARAVQATTGQPQQSLMIACRTVMHRCHSLLQEAHVLLSTDAGAGHRGSRDHQQLALAARSVSEALNSTVNCLPSNLAVDEAVVSISHYVSSLEVRLQQTTVTKTYALLQEELQQAAHRLESAGADVVTAARTAPQQLAPASKSMSNALGDVVGAGLGVASTQTQEVRGNIVISLKTVSTASSKLLTTAKSAASDSGSSTNKTSLQQAARALTEAINGLIDVCTTSAPGQNECDSAVRAIQSTKSLLKHPSEPINNSSYYECLDSVMERSKCLGDAMTGIANHAKNLQHEQFGVSVKEVSTAICGLVEAAGQAAYLVAISDPSSVAGRPGLLDQNAFGRAYEEIVRACQTLRDEKSEQQQVLSAATIIAKHTSALCNACRVASSTTPNAVAKRHFVQSAKDVANATANLVKEIKALDQDYSSSNRTRCGNATHPLLEAVENLCAFANSPEFASVPAKISPKARQSQEPIINAGHSIIAGSCSMVISAKSLAVNPKDPPTWQDLATHSKKVSDSIKKLVGSIRDKAPGQRECDDAVDKLNMNIRNLDQASLSVLEQNLEQNTESNLQGFNEQVENAGRALLDNIDKVRMSGKCEAEKLGHAVTQMSSYFDPMVNAAIGSSSRISNNKQQMCMLDQTKTVCECGVQLLYSCKEAGGNSRATHAHPDVDDAADTMRDVLQELLSTVESIATEAGVVSGLVESITTAINRIGDRTSVPIDEGYSFVDYQTSMVAASKEIAHVAQDMIARLSTDPSQLGQLGANVAHQFNKLAGGTSGAIQLSSTQEIASRLRTSVYELGQSCIELIRGGGACQSNPKDTFCQRDMAEAARHTGEKVVHVLAALQAGSQGTQACINAASTVSGIIGDLDTTIMFATAGTLNAENDDDCFSDHRENILKTAKALVEDTKTLVAGAASSQEQLAVAAQNAVTTIVQLAETVKNGAASLGANNPDAQVMLVNAVKDVAMALGDLIHATKAASGKNIHDPAMTSLKEAAKERNRSKNDIVSAASAPPPEEMEGIVTEADAAGTTSLITQPFGSVSSETGVISSQVITTHSTTTTIISAMDISTSNSDIRAGAEDGTGKKYGKSFEENRIFSEKEVDNSIVKESSDVEGAGRKDGAGGASSGGGGGGGHDGGTSSGGERAYGVGCGGVSESDREWLVSDQEEELIRLLSVDSVEHLPDVQHFKTDIQSAEDSSSEL</sequence>
<dbReference type="Pfam" id="PF21896">
    <property type="entry name" value="Talin_IBS2B"/>
    <property type="match status" value="3"/>
</dbReference>
<proteinExistence type="evidence at transcript level"/>
<dbReference type="EMBL" id="IACT01005191">
    <property type="protein sequence ID" value="LAC24356.1"/>
    <property type="molecule type" value="mRNA"/>
</dbReference>
<evidence type="ECO:0000256" key="2">
    <source>
        <dbReference type="ARBA" id="ARBA00022490"/>
    </source>
</evidence>
<dbReference type="Pfam" id="PF16511">
    <property type="entry name" value="FERM_f0"/>
    <property type="match status" value="1"/>
</dbReference>
<dbReference type="CDD" id="cd14473">
    <property type="entry name" value="FERM_B-lobe"/>
    <property type="match status" value="1"/>
</dbReference>
<dbReference type="Pfam" id="PF21692">
    <property type="entry name" value="Talin_R4"/>
    <property type="match status" value="1"/>
</dbReference>
<dbReference type="InterPro" id="IPR011993">
    <property type="entry name" value="PH-like_dom_sf"/>
</dbReference>
<dbReference type="CDD" id="cd10569">
    <property type="entry name" value="FERM_C_Talin"/>
    <property type="match status" value="1"/>
</dbReference>
<reference evidence="6" key="1">
    <citation type="submission" date="2017-11" db="EMBL/GenBank/DDBJ databases">
        <title>The sensing device of the deep-sea amphipod.</title>
        <authorList>
            <person name="Kobayashi H."/>
            <person name="Nagahama T."/>
            <person name="Arai W."/>
            <person name="Sasagawa Y."/>
            <person name="Umeda M."/>
            <person name="Hayashi T."/>
            <person name="Nikaido I."/>
            <person name="Watanabe H."/>
            <person name="Oguri K."/>
            <person name="Kitazato H."/>
            <person name="Fujioka K."/>
            <person name="Kido Y."/>
            <person name="Takami H."/>
        </authorList>
    </citation>
    <scope>NUCLEOTIDE SEQUENCE</scope>
    <source>
        <tissue evidence="6">Whole body</tissue>
    </source>
</reference>
<feature type="compositionally biased region" description="Basic and acidic residues" evidence="4">
    <location>
        <begin position="2248"/>
        <end position="2260"/>
    </location>
</feature>
<dbReference type="SMART" id="SM00295">
    <property type="entry name" value="B41"/>
    <property type="match status" value="1"/>
</dbReference>
<dbReference type="InterPro" id="IPR049108">
    <property type="entry name" value="Talin_R4"/>
</dbReference>
<dbReference type="SUPFAM" id="SSF109880">
    <property type="entry name" value="A middle domain of Talin 1"/>
    <property type="match status" value="1"/>
</dbReference>
<dbReference type="GO" id="GO:0009887">
    <property type="term" value="P:animal organ morphogenesis"/>
    <property type="evidence" value="ECO:0007669"/>
    <property type="project" value="UniProtKB-ARBA"/>
</dbReference>
<dbReference type="Pfam" id="PF21865">
    <property type="entry name" value="TLN1-like_RS"/>
    <property type="match status" value="2"/>
</dbReference>
<dbReference type="InterPro" id="IPR019749">
    <property type="entry name" value="Band_41_domain"/>
</dbReference>
<accession>A0A6A7G0J5</accession>
<dbReference type="Gene3D" id="3.10.20.90">
    <property type="entry name" value="Phosphatidylinositol 3-kinase Catalytic Subunit, Chain A, domain 1"/>
    <property type="match status" value="2"/>
</dbReference>
<dbReference type="GO" id="GO:0098609">
    <property type="term" value="P:cell-cell adhesion"/>
    <property type="evidence" value="ECO:0007669"/>
    <property type="project" value="TreeGrafter"/>
</dbReference>
<keyword evidence="3" id="KW-0206">Cytoskeleton</keyword>
<dbReference type="InterPro" id="IPR015009">
    <property type="entry name" value="Vinculin-bd_dom"/>
</dbReference>
<dbReference type="Gene3D" id="1.20.1420.10">
    <property type="entry name" value="Talin, central domain"/>
    <property type="match status" value="6"/>
</dbReference>
<dbReference type="CDD" id="cd17090">
    <property type="entry name" value="FERM_F1_TLN"/>
    <property type="match status" value="1"/>
</dbReference>
<dbReference type="SUPFAM" id="SSF50729">
    <property type="entry name" value="PH domain-like"/>
    <property type="match status" value="1"/>
</dbReference>
<dbReference type="SUPFAM" id="SSF47220">
    <property type="entry name" value="alpha-catenin/vinculin-like"/>
    <property type="match status" value="5"/>
</dbReference>
<name>A0A6A7G0J5_9CRUS</name>
<dbReference type="InterPro" id="IPR057346">
    <property type="entry name" value="Talin1/2_VBS2"/>
</dbReference>
<dbReference type="InterPro" id="IPR054082">
    <property type="entry name" value="Talin_IBS2B"/>
</dbReference>
<evidence type="ECO:0000259" key="5">
    <source>
        <dbReference type="PROSITE" id="PS50057"/>
    </source>
</evidence>
<organism evidence="6">
    <name type="scientific">Hirondellea gigas</name>
    <dbReference type="NCBI Taxonomy" id="1518452"/>
    <lineage>
        <taxon>Eukaryota</taxon>
        <taxon>Metazoa</taxon>
        <taxon>Ecdysozoa</taxon>
        <taxon>Arthropoda</taxon>
        <taxon>Crustacea</taxon>
        <taxon>Multicrustacea</taxon>
        <taxon>Malacostraca</taxon>
        <taxon>Eumalacostraca</taxon>
        <taxon>Peracarida</taxon>
        <taxon>Amphipoda</taxon>
        <taxon>Amphilochidea</taxon>
        <taxon>Lysianassida</taxon>
        <taxon>Lysianassidira</taxon>
        <taxon>Lysianassoidea</taxon>
        <taxon>Lysianassidae</taxon>
        <taxon>Hirondellea</taxon>
    </lineage>
</organism>
<dbReference type="FunFam" id="2.30.29.30:FF:000028">
    <property type="entry name" value="Talin 2"/>
    <property type="match status" value="1"/>
</dbReference>
<dbReference type="InterPro" id="IPR015224">
    <property type="entry name" value="Talin_cent"/>
</dbReference>
<dbReference type="SUPFAM" id="SSF109885">
    <property type="entry name" value="I/LWEQ domain"/>
    <property type="match status" value="3"/>
</dbReference>
<dbReference type="InterPro" id="IPR002558">
    <property type="entry name" value="ILWEQ_dom"/>
</dbReference>
<dbReference type="GO" id="GO:0005200">
    <property type="term" value="F:structural constituent of cytoskeleton"/>
    <property type="evidence" value="ECO:0007669"/>
    <property type="project" value="InterPro"/>
</dbReference>
<feature type="region of interest" description="Disordered" evidence="4">
    <location>
        <begin position="2135"/>
        <end position="2155"/>
    </location>
</feature>
<dbReference type="Pfam" id="PF01608">
    <property type="entry name" value="I_LWEQ"/>
    <property type="match status" value="1"/>
</dbReference>
<dbReference type="PANTHER" id="PTHR19981">
    <property type="entry name" value="TALIN"/>
    <property type="match status" value="1"/>
</dbReference>
<dbReference type="InterPro" id="IPR014352">
    <property type="entry name" value="FERM/acyl-CoA-bd_prot_sf"/>
</dbReference>
<dbReference type="PROSITE" id="PS50057">
    <property type="entry name" value="FERM_3"/>
    <property type="match status" value="1"/>
</dbReference>
<feature type="domain" description="FERM" evidence="5">
    <location>
        <begin position="86"/>
        <end position="411"/>
    </location>
</feature>
<dbReference type="InterPro" id="IPR036723">
    <property type="entry name" value="Alpha-catenin/vinculin-like_sf"/>
</dbReference>
<comment type="subcellular location">
    <subcellularLocation>
        <location evidence="1">Cytoplasm</location>
        <location evidence="1">Cytoskeleton</location>
    </subcellularLocation>
</comment>
<dbReference type="GO" id="GO:0005178">
    <property type="term" value="F:integrin binding"/>
    <property type="evidence" value="ECO:0007669"/>
    <property type="project" value="TreeGrafter"/>
</dbReference>
<dbReference type="InterPro" id="IPR032425">
    <property type="entry name" value="FERM_f0"/>
</dbReference>
<dbReference type="GO" id="GO:0030036">
    <property type="term" value="P:actin cytoskeleton organization"/>
    <property type="evidence" value="ECO:0007669"/>
    <property type="project" value="TreeGrafter"/>
</dbReference>
<dbReference type="Gene3D" id="1.20.80.10">
    <property type="match status" value="1"/>
</dbReference>
<keyword evidence="2" id="KW-0963">Cytoplasm</keyword>
<dbReference type="CDD" id="cd17089">
    <property type="entry name" value="FERM_F0_TLN"/>
    <property type="match status" value="1"/>
</dbReference>
<feature type="region of interest" description="Disordered" evidence="4">
    <location>
        <begin position="2241"/>
        <end position="2298"/>
    </location>
</feature>